<reference evidence="1" key="2">
    <citation type="journal article" date="2022" name="Proc. Natl. Acad. Sci. U.S.A.">
        <title>Diploid-dominant life cycles characterize the early evolution of Fungi.</title>
        <authorList>
            <person name="Amses K.R."/>
            <person name="Simmons D.R."/>
            <person name="Longcore J.E."/>
            <person name="Mondo S.J."/>
            <person name="Seto K."/>
            <person name="Jeronimo G.H."/>
            <person name="Bonds A.E."/>
            <person name="Quandt C.A."/>
            <person name="Davis W.J."/>
            <person name="Chang Y."/>
            <person name="Federici B.A."/>
            <person name="Kuo A."/>
            <person name="LaButti K."/>
            <person name="Pangilinan J."/>
            <person name="Andreopoulos W."/>
            <person name="Tritt A."/>
            <person name="Riley R."/>
            <person name="Hundley H."/>
            <person name="Johnson J."/>
            <person name="Lipzen A."/>
            <person name="Barry K."/>
            <person name="Lang B.F."/>
            <person name="Cuomo C.A."/>
            <person name="Buchler N.E."/>
            <person name="Grigoriev I.V."/>
            <person name="Spatafora J.W."/>
            <person name="Stajich J.E."/>
            <person name="James T.Y."/>
        </authorList>
    </citation>
    <scope>NUCLEOTIDE SEQUENCE</scope>
    <source>
        <strain evidence="1">AG</strain>
    </source>
</reference>
<proteinExistence type="predicted"/>
<accession>A0AAD5E184</accession>
<dbReference type="RefSeq" id="XP_051440156.1">
    <property type="nucleotide sequence ID" value="XM_051584849.1"/>
</dbReference>
<dbReference type="AlphaFoldDB" id="A0AAD5E184"/>
<evidence type="ECO:0000313" key="1">
    <source>
        <dbReference type="EMBL" id="KAI8575152.1"/>
    </source>
</evidence>
<reference evidence="1" key="1">
    <citation type="submission" date="2021-06" db="EMBL/GenBank/DDBJ databases">
        <authorList>
            <consortium name="DOE Joint Genome Institute"/>
            <person name="Mondo S.J."/>
            <person name="Amses K.R."/>
            <person name="Simmons D.R."/>
            <person name="Longcore J.E."/>
            <person name="Seto K."/>
            <person name="Alves G.H."/>
            <person name="Bonds A.E."/>
            <person name="Quandt C.A."/>
            <person name="Davis W.J."/>
            <person name="Chang Y."/>
            <person name="Letcher P.M."/>
            <person name="Powell M.J."/>
            <person name="Kuo A."/>
            <person name="Labutti K."/>
            <person name="Pangilinan J."/>
            <person name="Andreopoulos W."/>
            <person name="Tritt A."/>
            <person name="Riley R."/>
            <person name="Hundley H."/>
            <person name="Johnson J."/>
            <person name="Lipzen A."/>
            <person name="Barry K."/>
            <person name="Berbee M.L."/>
            <person name="Buchler N.E."/>
            <person name="Grigoriev I.V."/>
            <person name="Spatafora J.W."/>
            <person name="Stajich J.E."/>
            <person name="James T.Y."/>
        </authorList>
    </citation>
    <scope>NUCLEOTIDE SEQUENCE</scope>
    <source>
        <strain evidence="1">AG</strain>
    </source>
</reference>
<protein>
    <submittedName>
        <fullName evidence="1">Uncharacterized protein</fullName>
    </submittedName>
</protein>
<dbReference type="GeneID" id="75910199"/>
<dbReference type="EMBL" id="MU620996">
    <property type="protein sequence ID" value="KAI8575152.1"/>
    <property type="molecule type" value="Genomic_DNA"/>
</dbReference>
<keyword evidence="2" id="KW-1185">Reference proteome</keyword>
<organism evidence="1 2">
    <name type="scientific">Umbelopsis ramanniana AG</name>
    <dbReference type="NCBI Taxonomy" id="1314678"/>
    <lineage>
        <taxon>Eukaryota</taxon>
        <taxon>Fungi</taxon>
        <taxon>Fungi incertae sedis</taxon>
        <taxon>Mucoromycota</taxon>
        <taxon>Mucoromycotina</taxon>
        <taxon>Umbelopsidomycetes</taxon>
        <taxon>Umbelopsidales</taxon>
        <taxon>Umbelopsidaceae</taxon>
        <taxon>Umbelopsis</taxon>
    </lineage>
</organism>
<dbReference type="Proteomes" id="UP001206595">
    <property type="component" value="Unassembled WGS sequence"/>
</dbReference>
<evidence type="ECO:0000313" key="2">
    <source>
        <dbReference type="Proteomes" id="UP001206595"/>
    </source>
</evidence>
<comment type="caution">
    <text evidence="1">The sequence shown here is derived from an EMBL/GenBank/DDBJ whole genome shotgun (WGS) entry which is preliminary data.</text>
</comment>
<name>A0AAD5E184_UMBRA</name>
<sequence length="1066" mass="117418">MSGSIPDLNLDNPLYRKESTDVGCTYFLAYRSVFLQPFSPIPDNISSLLPKKTIQVNVSPQGLPTLTVFAEEIVMLTGSQYRFPGVHLVIHCRSISFIDYNPGPVVIDMSGEDNTTQRSDGSGPGVANDAKYTVHEKSFLGDPWPYNPSLLKDQTLAAKGGNASHGSIGQPGSSSGSFTLTCDFLCEDVSKYSLQILTHGGAGSSGGSGGNGAAGGNGVEMQSIEECLRNDIISVRQDVFFWLLPMYPPATGGNGGNAGPGGYGGNGGDVNITFTINGKQATDDEKSKLLLIDASAGPNGKDGVPGSAGDAGKKPKYPLKTTIWESEKSKLADLPSYVVKEERSEYVTFPGPKMYFTDCTAGNVVITSGVSASSIANVCIPDFRYMTMLVDRLVFEHFVHFTMQKYTSDDSQSLISTKSIAELVMPFIQSKTWVDSIMEKLNDISSSTDPSVPPPTYSVSQTLHLKLLQSNYSALQDSIHRGTDIFHNSLDQVGQAGLGVKQMDDANANYILLEQNLAKVGQQLIERQGKSTEIRSQVINSLQAASVSINNRNQIIDNLTTLKSQIIAADSLVRTRRLQVERALVHAEDKIRNKAQCNVTDILSAISMVAMFLNPESAVVFAIGAMVEVGVGIGKSVNASFNTLDTETGGSVDKSYLYGRITTIGKEIDPTETLREEFKRAEGERKKHATDYLTQVKAQASKFESLCEQYYQIEGVAEGKAAFKQFIEAVQVKNDLLDDYNSNFLKIVSLQVEADKAKEVATRLQVVGSLDELQTDELQVAYAFLEQALSDMKKLMIYKLYNMVRMYNAITLRHSEMVAPLASLQSFHGINATMISTIFNTSFKEQDLPWLRTAFNKHQSAKTRVYLDLTEKDFSPMFQQLREKGHFTYTLEHEAACSLTLGPRRFMKEWFDVRYASVGVYFIGAVKLDHPVSDPVAVINTTVMSLGASKVLDAKGVCHKFYFPSSSVPFSYSYNNQASKDQLGIADLKPHSSVVVNDTFRFELEEDHKHDVYVQTPLTTWHVDLDEVYSKEELEKDPKLKTMVDLTNCHTIQLWFDIVYRSRGGD</sequence>
<gene>
    <name evidence="1" type="ORF">K450DRAFT_216118</name>
</gene>